<evidence type="ECO:0000256" key="1">
    <source>
        <dbReference type="SAM" id="MobiDB-lite"/>
    </source>
</evidence>
<feature type="region of interest" description="Disordered" evidence="1">
    <location>
        <begin position="136"/>
        <end position="202"/>
    </location>
</feature>
<dbReference type="InterPro" id="IPR025668">
    <property type="entry name" value="Tnp_DDE_dom"/>
</dbReference>
<evidence type="ECO:0000313" key="5">
    <source>
        <dbReference type="Proteomes" id="UP000053815"/>
    </source>
</evidence>
<dbReference type="Pfam" id="PF13586">
    <property type="entry name" value="DDE_Tnp_1_2"/>
    <property type="match status" value="1"/>
</dbReference>
<dbReference type="Pfam" id="PF05598">
    <property type="entry name" value="DUF772"/>
    <property type="match status" value="1"/>
</dbReference>
<feature type="compositionally biased region" description="Low complexity" evidence="1">
    <location>
        <begin position="176"/>
        <end position="193"/>
    </location>
</feature>
<keyword evidence="5" id="KW-1185">Reference proteome</keyword>
<dbReference type="PANTHER" id="PTHR33803:SF3">
    <property type="entry name" value="BLL1974 PROTEIN"/>
    <property type="match status" value="1"/>
</dbReference>
<reference evidence="4" key="1">
    <citation type="submission" date="2014-09" db="EMBL/GenBank/DDBJ databases">
        <title>Draft genome sequence of an oleaginous Mucoromycotina fungus Mucor ambiguus NBRC6742.</title>
        <authorList>
            <person name="Takeda I."/>
            <person name="Yamane N."/>
            <person name="Morita T."/>
            <person name="Tamano K."/>
            <person name="Machida M."/>
            <person name="Baker S."/>
            <person name="Koike H."/>
        </authorList>
    </citation>
    <scope>NUCLEOTIDE SEQUENCE</scope>
    <source>
        <strain evidence="4">NBRC 6742</strain>
    </source>
</reference>
<evidence type="ECO:0000259" key="2">
    <source>
        <dbReference type="Pfam" id="PF05598"/>
    </source>
</evidence>
<feature type="domain" description="Transposase DDE" evidence="3">
    <location>
        <begin position="429"/>
        <end position="520"/>
    </location>
</feature>
<proteinExistence type="predicted"/>
<feature type="domain" description="Transposase InsH N-terminal" evidence="2">
    <location>
        <begin position="25"/>
        <end position="120"/>
    </location>
</feature>
<organism evidence="4">
    <name type="scientific">Mucor ambiguus</name>
    <dbReference type="NCBI Taxonomy" id="91626"/>
    <lineage>
        <taxon>Eukaryota</taxon>
        <taxon>Fungi</taxon>
        <taxon>Fungi incertae sedis</taxon>
        <taxon>Mucoromycota</taxon>
        <taxon>Mucoromycotina</taxon>
        <taxon>Mucoromycetes</taxon>
        <taxon>Mucorales</taxon>
        <taxon>Mucorineae</taxon>
        <taxon>Mucoraceae</taxon>
        <taxon>Mucor</taxon>
    </lineage>
</organism>
<dbReference type="InterPro" id="IPR047710">
    <property type="entry name" value="Transpos_IS5-like"/>
</dbReference>
<dbReference type="OrthoDB" id="10562127at2759"/>
<dbReference type="NCBIfam" id="NF033578">
    <property type="entry name" value="transpos_IS5_1"/>
    <property type="match status" value="1"/>
</dbReference>
<dbReference type="InterPro" id="IPR008490">
    <property type="entry name" value="Transposase_InsH_N"/>
</dbReference>
<feature type="compositionally biased region" description="Basic and acidic residues" evidence="1">
    <location>
        <begin position="466"/>
        <end position="479"/>
    </location>
</feature>
<dbReference type="AlphaFoldDB" id="A0A0C9LZA5"/>
<dbReference type="PANTHER" id="PTHR33803">
    <property type="entry name" value="IS1478 TRANSPOSASE"/>
    <property type="match status" value="1"/>
</dbReference>
<dbReference type="Proteomes" id="UP000053815">
    <property type="component" value="Unassembled WGS sequence"/>
</dbReference>
<evidence type="ECO:0000313" key="4">
    <source>
        <dbReference type="EMBL" id="GAN11775.1"/>
    </source>
</evidence>
<gene>
    <name evidence="4" type="ORF">MAM1_0935d11371</name>
</gene>
<name>A0A0C9LZA5_9FUNG</name>
<feature type="region of interest" description="Disordered" evidence="1">
    <location>
        <begin position="451"/>
        <end position="479"/>
    </location>
</feature>
<evidence type="ECO:0000259" key="3">
    <source>
        <dbReference type="Pfam" id="PF13586"/>
    </source>
</evidence>
<protein>
    <submittedName>
        <fullName evidence="4">Transposase</fullName>
    </submittedName>
</protein>
<sequence>MFKPTAHLDNQLILPGDFFLPFGGKLDEDNRWVQLARLVPWAEAEKTYGQFFKDTFRGQQTISLRMGLGALIIQERMQLTDRETLESISENPYMQYFIGLPGFVMKPPFHHSMMTHFRKRLTDVLAELNEIVATEGAKETKDDDDSNDATGGGKGQGKRSKKRASDEEVEQQTMFAQSQVASSEAASPVESMATESEVPETNKLVCEAHPKSTAEWEAPEQPNQGTVLVDATCAPADVAYPTDLNLLNEAREKLEAIIDTLHEPVIGQMAKPRTYREKARKQFLAVSKQRRPGPKVIRKAIRRQLGYVGRNLSIIAEQAKSQPLTLLGRKAYRDLLVIHELYRQQLHMYNERSHQMEDRVVSIHQPHVRPIVRGKAKARVEFGAKIAVSMTKGYAFLDRLSWDNFNESTTLMDVIEKYRSRMGFYPAVVQADQIYRTRENRRFCKQHGIRLSGPALGRKPKNGPTSEDRQVAKQDTGERNAIEGKFGEGKRKYGLGCIRARLAKTSESVITLQLLVMNLERRLRVLFCLIFTLLSRSRLAMSFG</sequence>
<dbReference type="EMBL" id="DF837224">
    <property type="protein sequence ID" value="GAN11775.1"/>
    <property type="molecule type" value="Genomic_DNA"/>
</dbReference>
<accession>A0A0C9LZA5</accession>